<dbReference type="SUPFAM" id="SSF46894">
    <property type="entry name" value="C-terminal effector domain of the bipartite response regulators"/>
    <property type="match status" value="1"/>
</dbReference>
<keyword evidence="3" id="KW-0472">Membrane</keyword>
<organism evidence="5 6">
    <name type="scientific">Stakelama saccharophila</name>
    <dbReference type="NCBI Taxonomy" id="3075605"/>
    <lineage>
        <taxon>Bacteria</taxon>
        <taxon>Pseudomonadati</taxon>
        <taxon>Pseudomonadota</taxon>
        <taxon>Alphaproteobacteria</taxon>
        <taxon>Sphingomonadales</taxon>
        <taxon>Sphingomonadaceae</taxon>
        <taxon>Stakelama</taxon>
    </lineage>
</organism>
<dbReference type="PROSITE" id="PS51755">
    <property type="entry name" value="OMPR_PHOB"/>
    <property type="match status" value="1"/>
</dbReference>
<dbReference type="RefSeq" id="WP_313917453.1">
    <property type="nucleotide sequence ID" value="NZ_CP135076.1"/>
</dbReference>
<name>A0ABZ0BC92_9SPHN</name>
<evidence type="ECO:0000259" key="4">
    <source>
        <dbReference type="PROSITE" id="PS51755"/>
    </source>
</evidence>
<keyword evidence="3" id="KW-1133">Transmembrane helix</keyword>
<feature type="transmembrane region" description="Helical" evidence="3">
    <location>
        <begin position="325"/>
        <end position="349"/>
    </location>
</feature>
<evidence type="ECO:0000256" key="1">
    <source>
        <dbReference type="ARBA" id="ARBA00023125"/>
    </source>
</evidence>
<feature type="transmembrane region" description="Helical" evidence="3">
    <location>
        <begin position="131"/>
        <end position="156"/>
    </location>
</feature>
<dbReference type="EMBL" id="CP135076">
    <property type="protein sequence ID" value="WNO54685.1"/>
    <property type="molecule type" value="Genomic_DNA"/>
</dbReference>
<reference evidence="5 6" key="1">
    <citation type="submission" date="2023-09" db="EMBL/GenBank/DDBJ databases">
        <authorList>
            <person name="Rey-Velasco X."/>
        </authorList>
    </citation>
    <scope>NUCLEOTIDE SEQUENCE [LARGE SCALE GENOMIC DNA]</scope>
    <source>
        <strain evidence="5 6">W311</strain>
    </source>
</reference>
<dbReference type="InterPro" id="IPR036388">
    <property type="entry name" value="WH-like_DNA-bd_sf"/>
</dbReference>
<dbReference type="Gene3D" id="1.10.10.10">
    <property type="entry name" value="Winged helix-like DNA-binding domain superfamily/Winged helix DNA-binding domain"/>
    <property type="match status" value="1"/>
</dbReference>
<accession>A0ABZ0BC92</accession>
<feature type="transmembrane region" description="Helical" evidence="3">
    <location>
        <begin position="245"/>
        <end position="263"/>
    </location>
</feature>
<evidence type="ECO:0000256" key="2">
    <source>
        <dbReference type="PROSITE-ProRule" id="PRU01091"/>
    </source>
</evidence>
<dbReference type="InterPro" id="IPR016032">
    <property type="entry name" value="Sig_transdc_resp-reg_C-effctor"/>
</dbReference>
<gene>
    <name evidence="5" type="ORF">RPR59_05390</name>
</gene>
<dbReference type="CDD" id="cd00383">
    <property type="entry name" value="trans_reg_C"/>
    <property type="match status" value="1"/>
</dbReference>
<keyword evidence="1 2" id="KW-0238">DNA-binding</keyword>
<dbReference type="InterPro" id="IPR001867">
    <property type="entry name" value="OmpR/PhoB-type_DNA-bd"/>
</dbReference>
<dbReference type="SMART" id="SM00862">
    <property type="entry name" value="Trans_reg_C"/>
    <property type="match status" value="1"/>
</dbReference>
<feature type="transmembrane region" description="Helical" evidence="3">
    <location>
        <begin position="272"/>
        <end position="291"/>
    </location>
</feature>
<feature type="transmembrane region" description="Helical" evidence="3">
    <location>
        <begin position="168"/>
        <end position="196"/>
    </location>
</feature>
<feature type="transmembrane region" description="Helical" evidence="3">
    <location>
        <begin position="203"/>
        <end position="225"/>
    </location>
</feature>
<evidence type="ECO:0000313" key="6">
    <source>
        <dbReference type="Proteomes" id="UP001302249"/>
    </source>
</evidence>
<protein>
    <submittedName>
        <fullName evidence="5">Transcriptional regulator</fullName>
    </submittedName>
</protein>
<feature type="domain" description="OmpR/PhoB-type" evidence="4">
    <location>
        <begin position="3"/>
        <end position="101"/>
    </location>
</feature>
<evidence type="ECO:0000256" key="3">
    <source>
        <dbReference type="SAM" id="Phobius"/>
    </source>
</evidence>
<feature type="DNA-binding region" description="OmpR/PhoB-type" evidence="2">
    <location>
        <begin position="3"/>
        <end position="101"/>
    </location>
</feature>
<dbReference type="Proteomes" id="UP001302249">
    <property type="component" value="Chromosome"/>
</dbReference>
<sequence length="367" mass="37840">MTSGSFRFEGFVLDCEERHLRRNGLPVELTGRYFDALALMLRHPGTLISRDRFLDEVWCGVPVTDEALTQCVRTIRRQLGDDAARPRFIETVPKYGYRFIAAVDRDDPPATPTGIEASEDTARPDYALRDFLLLGGAGTAGASVSGLIGGIAYGFVAASRAGAGAGGISALLVLLWLTIMVAATGGAGVSFGIAAAGFLRNRAWTIVGGAAGGAFVGGMVKLLGIDAFDLLLGRSPGDITGAPEGLVLGGAVGAAAWLVAGAGRPMRMRQQIAIAALAGGAGAFLIVFAGGRLMGGSLDLLASTFPTSRLRIYPAHGFSGGFGSIFPIVSGVGEGVLFSGCIVTAMLLARSAISARRKRHTPGAAQI</sequence>
<proteinExistence type="predicted"/>
<keyword evidence="6" id="KW-1185">Reference proteome</keyword>
<dbReference type="Pfam" id="PF00486">
    <property type="entry name" value="Trans_reg_C"/>
    <property type="match status" value="1"/>
</dbReference>
<keyword evidence="3" id="KW-0812">Transmembrane</keyword>
<evidence type="ECO:0000313" key="5">
    <source>
        <dbReference type="EMBL" id="WNO54685.1"/>
    </source>
</evidence>